<dbReference type="InterPro" id="IPR052989">
    <property type="entry name" value="Mg-chelatase_DI-like"/>
</dbReference>
<dbReference type="Pfam" id="PF13519">
    <property type="entry name" value="VWA_2"/>
    <property type="match status" value="1"/>
</dbReference>
<feature type="domain" description="VWFA" evidence="3">
    <location>
        <begin position="581"/>
        <end position="717"/>
    </location>
</feature>
<dbReference type="EMBL" id="JAGGMR010000001">
    <property type="protein sequence ID" value="MBP2190230.1"/>
    <property type="molecule type" value="Genomic_DNA"/>
</dbReference>
<dbReference type="InterPro" id="IPR027417">
    <property type="entry name" value="P-loop_NTPase"/>
</dbReference>
<dbReference type="EC" id="6.6.1.1" evidence="4"/>
<dbReference type="CDD" id="cd00009">
    <property type="entry name" value="AAA"/>
    <property type="match status" value="1"/>
</dbReference>
<dbReference type="InterPro" id="IPR003593">
    <property type="entry name" value="AAA+_ATPase"/>
</dbReference>
<dbReference type="InterPro" id="IPR002035">
    <property type="entry name" value="VWF_A"/>
</dbReference>
<feature type="compositionally biased region" description="Basic and acidic residues" evidence="2">
    <location>
        <begin position="321"/>
        <end position="330"/>
    </location>
</feature>
<dbReference type="Proteomes" id="UP001519325">
    <property type="component" value="Unassembled WGS sequence"/>
</dbReference>
<comment type="similarity">
    <text evidence="1">Belongs to the Mg-chelatase subunits D/I family.</text>
</comment>
<protein>
    <submittedName>
        <fullName evidence="4">Magnesium chelatase subunit D</fullName>
        <ecNumber evidence="4">6.6.1.1</ecNumber>
    </submittedName>
</protein>
<dbReference type="SUPFAM" id="SSF53300">
    <property type="entry name" value="vWA-like"/>
    <property type="match status" value="1"/>
</dbReference>
<dbReference type="InterPro" id="IPR036465">
    <property type="entry name" value="vWFA_dom_sf"/>
</dbReference>
<proteinExistence type="inferred from homology"/>
<dbReference type="InterPro" id="IPR011704">
    <property type="entry name" value="ATPase_dyneun-rel_AAA"/>
</dbReference>
<dbReference type="SMART" id="SM00327">
    <property type="entry name" value="VWA"/>
    <property type="match status" value="1"/>
</dbReference>
<dbReference type="Pfam" id="PF17863">
    <property type="entry name" value="AAA_lid_2"/>
    <property type="match status" value="1"/>
</dbReference>
<reference evidence="4 5" key="1">
    <citation type="submission" date="2021-03" db="EMBL/GenBank/DDBJ databases">
        <title>Sequencing the genomes of 1000 actinobacteria strains.</title>
        <authorList>
            <person name="Klenk H.-P."/>
        </authorList>
    </citation>
    <scope>NUCLEOTIDE SEQUENCE [LARGE SCALE GENOMIC DNA]</scope>
    <source>
        <strain evidence="4 5">DSM 45516</strain>
    </source>
</reference>
<feature type="compositionally biased region" description="Low complexity" evidence="2">
    <location>
        <begin position="371"/>
        <end position="390"/>
    </location>
</feature>
<evidence type="ECO:0000313" key="4">
    <source>
        <dbReference type="EMBL" id="MBP2190230.1"/>
    </source>
</evidence>
<sequence length="767" mass="81284">MSLSHAEVALSSQTGEAGFPFSAVVGQERLQLALILCAVHPGIGGVLVRGEKGTAKSTVVRALAQLLPPVVDETGARPARLVELPVGATEDRVVGSLDLERVLRDGEQAFRPGLLAAAHHGVLYVDEVNLLHDHLVDVLLDAAAMGRVHIERDGVSHSHPARFVLVGTMNPEEGELRPQLLDRFGLTVDVTASRDVDVRMAVVRRRLDYEADPNGFAARYAAADREVADQILTARDLVARVRLDNVELRRIAALCASFDVDGMRADLVVARAATAHAAWRGADRVTEEDVRVAAELALPHRRRRDPFDEPGISTEQLDDAMRQAAEEAAREQNGAESESGPSELDDSGADDSDRTADDLDRTADDSDQADDAGNLADAGNPADNAGADTGTDPDDDPDGGPENPDSPPDGPGDHKPPPRGPRRSSGDSDKPNGPLRESSSGAPASGKIAAPRWEVPGIGEGAPGRRSRAQTRQGRVVRPTPDTTTGLHLLGTIFAAAPHQHRRRAILGTTAGTDYQGREANDSNGSEREVFDVVNSRRGLGDSGTGEVGQGAIDGGARGRRLLLQAEDLRGAYREGREGNLVVFVVDASGSMAARDRLSAVTGAVVALLRDAYQRRDKVAVITVRGQDAELVLPPTSSVDIAVRRLSGMRTGGKTPLAAGLLQAREVIGRERVRDPRRRPMLVLLTDGRATGGTDPVIRARAAAEMLARESVTAMVVDCERGMVRLGLAADLARDLRAGYLRLAELTGDAVADVVRAGSGRPAARAA</sequence>
<dbReference type="Gene3D" id="1.10.8.80">
    <property type="entry name" value="Magnesium chelatase subunit I, C-Terminal domain"/>
    <property type="match status" value="1"/>
</dbReference>
<dbReference type="CDD" id="cd01451">
    <property type="entry name" value="vWA_Magnesium_chelatase"/>
    <property type="match status" value="1"/>
</dbReference>
<dbReference type="InterPro" id="IPR041628">
    <property type="entry name" value="ChlI/MoxR_AAA_lid"/>
</dbReference>
<evidence type="ECO:0000259" key="3">
    <source>
        <dbReference type="PROSITE" id="PS50234"/>
    </source>
</evidence>
<dbReference type="PROSITE" id="PS50234">
    <property type="entry name" value="VWFA"/>
    <property type="match status" value="1"/>
</dbReference>
<dbReference type="InterPro" id="IPR041702">
    <property type="entry name" value="BchD/ChlD_VWA"/>
</dbReference>
<dbReference type="Gene3D" id="3.40.50.410">
    <property type="entry name" value="von Willebrand factor, type A domain"/>
    <property type="match status" value="1"/>
</dbReference>
<dbReference type="PANTHER" id="PTHR35023">
    <property type="entry name" value="CHELATASE-RELATED"/>
    <property type="match status" value="1"/>
</dbReference>
<keyword evidence="4" id="KW-0436">Ligase</keyword>
<gene>
    <name evidence="4" type="ORF">BJ987_003131</name>
</gene>
<dbReference type="SMART" id="SM00382">
    <property type="entry name" value="AAA"/>
    <property type="match status" value="1"/>
</dbReference>
<organism evidence="4 5">
    <name type="scientific">Nocardia goodfellowii</name>
    <dbReference type="NCBI Taxonomy" id="882446"/>
    <lineage>
        <taxon>Bacteria</taxon>
        <taxon>Bacillati</taxon>
        <taxon>Actinomycetota</taxon>
        <taxon>Actinomycetes</taxon>
        <taxon>Mycobacteriales</taxon>
        <taxon>Nocardiaceae</taxon>
        <taxon>Nocardia</taxon>
    </lineage>
</organism>
<name>A0ABS4QEW7_9NOCA</name>
<evidence type="ECO:0000256" key="2">
    <source>
        <dbReference type="SAM" id="MobiDB-lite"/>
    </source>
</evidence>
<dbReference type="SUPFAM" id="SSF52540">
    <property type="entry name" value="P-loop containing nucleoside triphosphate hydrolases"/>
    <property type="match status" value="1"/>
</dbReference>
<evidence type="ECO:0000256" key="1">
    <source>
        <dbReference type="ARBA" id="ARBA00005799"/>
    </source>
</evidence>
<dbReference type="RefSeq" id="WP_307869623.1">
    <property type="nucleotide sequence ID" value="NZ_JAGGMR010000001.1"/>
</dbReference>
<dbReference type="GO" id="GO:0016851">
    <property type="term" value="F:magnesium chelatase activity"/>
    <property type="evidence" value="ECO:0007669"/>
    <property type="project" value="UniProtKB-EC"/>
</dbReference>
<keyword evidence="5" id="KW-1185">Reference proteome</keyword>
<evidence type="ECO:0000313" key="5">
    <source>
        <dbReference type="Proteomes" id="UP001519325"/>
    </source>
</evidence>
<feature type="region of interest" description="Disordered" evidence="2">
    <location>
        <begin position="321"/>
        <end position="484"/>
    </location>
</feature>
<dbReference type="Pfam" id="PF07728">
    <property type="entry name" value="AAA_5"/>
    <property type="match status" value="1"/>
</dbReference>
<accession>A0ABS4QEW7</accession>
<dbReference type="Gene3D" id="3.40.50.300">
    <property type="entry name" value="P-loop containing nucleotide triphosphate hydrolases"/>
    <property type="match status" value="1"/>
</dbReference>
<dbReference type="PANTHER" id="PTHR35023:SF1">
    <property type="entry name" value="MG-PROTOPORPHYRIN IX CHELATASE"/>
    <property type="match status" value="1"/>
</dbReference>
<comment type="caution">
    <text evidence="4">The sequence shown here is derived from an EMBL/GenBank/DDBJ whole genome shotgun (WGS) entry which is preliminary data.</text>
</comment>
<feature type="compositionally biased region" description="Basic and acidic residues" evidence="2">
    <location>
        <begin position="351"/>
        <end position="364"/>
    </location>
</feature>